<dbReference type="Proteomes" id="UP001161247">
    <property type="component" value="Chromosome 2"/>
</dbReference>
<dbReference type="InterPro" id="IPR011016">
    <property type="entry name" value="Znf_RING-CH"/>
</dbReference>
<dbReference type="InterPro" id="IPR001841">
    <property type="entry name" value="Znf_RING"/>
</dbReference>
<dbReference type="SUPFAM" id="SSF57850">
    <property type="entry name" value="RING/U-box"/>
    <property type="match status" value="1"/>
</dbReference>
<dbReference type="SMART" id="SM00184">
    <property type="entry name" value="RING"/>
    <property type="match status" value="1"/>
</dbReference>
<evidence type="ECO:0000256" key="3">
    <source>
        <dbReference type="ARBA" id="ARBA00022833"/>
    </source>
</evidence>
<dbReference type="GO" id="GO:0008270">
    <property type="term" value="F:zinc ion binding"/>
    <property type="evidence" value="ECO:0007669"/>
    <property type="project" value="UniProtKB-KW"/>
</dbReference>
<reference evidence="7" key="1">
    <citation type="submission" date="2023-03" db="EMBL/GenBank/DDBJ databases">
        <authorList>
            <person name="Julca I."/>
        </authorList>
    </citation>
    <scope>NUCLEOTIDE SEQUENCE</scope>
</reference>
<evidence type="ECO:0000259" key="6">
    <source>
        <dbReference type="PROSITE" id="PS50089"/>
    </source>
</evidence>
<feature type="transmembrane region" description="Helical" evidence="5">
    <location>
        <begin position="12"/>
        <end position="31"/>
    </location>
</feature>
<dbReference type="PROSITE" id="PS50089">
    <property type="entry name" value="ZF_RING_2"/>
    <property type="match status" value="1"/>
</dbReference>
<evidence type="ECO:0000313" key="8">
    <source>
        <dbReference type="Proteomes" id="UP001161247"/>
    </source>
</evidence>
<keyword evidence="5" id="KW-0812">Transmembrane</keyword>
<dbReference type="Gene3D" id="3.30.40.10">
    <property type="entry name" value="Zinc/RING finger domain, C3HC4 (zinc finger)"/>
    <property type="match status" value="1"/>
</dbReference>
<evidence type="ECO:0000256" key="4">
    <source>
        <dbReference type="PROSITE-ProRule" id="PRU00175"/>
    </source>
</evidence>
<evidence type="ECO:0000256" key="1">
    <source>
        <dbReference type="ARBA" id="ARBA00022723"/>
    </source>
</evidence>
<organism evidence="7 8">
    <name type="scientific">Oldenlandia corymbosa var. corymbosa</name>
    <dbReference type="NCBI Taxonomy" id="529605"/>
    <lineage>
        <taxon>Eukaryota</taxon>
        <taxon>Viridiplantae</taxon>
        <taxon>Streptophyta</taxon>
        <taxon>Embryophyta</taxon>
        <taxon>Tracheophyta</taxon>
        <taxon>Spermatophyta</taxon>
        <taxon>Magnoliopsida</taxon>
        <taxon>eudicotyledons</taxon>
        <taxon>Gunneridae</taxon>
        <taxon>Pentapetalae</taxon>
        <taxon>asterids</taxon>
        <taxon>lamiids</taxon>
        <taxon>Gentianales</taxon>
        <taxon>Rubiaceae</taxon>
        <taxon>Rubioideae</taxon>
        <taxon>Spermacoceae</taxon>
        <taxon>Hedyotis-Oldenlandia complex</taxon>
        <taxon>Oldenlandia</taxon>
    </lineage>
</organism>
<evidence type="ECO:0000256" key="5">
    <source>
        <dbReference type="SAM" id="Phobius"/>
    </source>
</evidence>
<evidence type="ECO:0000256" key="2">
    <source>
        <dbReference type="ARBA" id="ARBA00022771"/>
    </source>
</evidence>
<dbReference type="PANTHER" id="PTHR45969:SF81">
    <property type="entry name" value="OS08G0157400 PROTEIN"/>
    <property type="match status" value="1"/>
</dbReference>
<dbReference type="GO" id="GO:0016567">
    <property type="term" value="P:protein ubiquitination"/>
    <property type="evidence" value="ECO:0007669"/>
    <property type="project" value="TreeGrafter"/>
</dbReference>
<keyword evidence="1" id="KW-0479">Metal-binding</keyword>
<feature type="domain" description="RING-type" evidence="6">
    <location>
        <begin position="114"/>
        <end position="157"/>
    </location>
</feature>
<accession>A0AAV1CCL4</accession>
<dbReference type="AlphaFoldDB" id="A0AAV1CCL4"/>
<dbReference type="InterPro" id="IPR013083">
    <property type="entry name" value="Znf_RING/FYVE/PHD"/>
</dbReference>
<evidence type="ECO:0000313" key="7">
    <source>
        <dbReference type="EMBL" id="CAI9093341.1"/>
    </source>
</evidence>
<dbReference type="PANTHER" id="PTHR45969">
    <property type="entry name" value="RING ZINC FINGER PROTEIN-RELATED"/>
    <property type="match status" value="1"/>
</dbReference>
<keyword evidence="5" id="KW-0472">Membrane</keyword>
<sequence length="191" mass="20812">MGFLFHAIKIMIPSAIAGGPVFLFVGLWAHLKLLLIGALTRLGLYKPPPEDDHDSSGDNSNGYIFILDGTLSPSPVPIPIRVVTAAIKNRVPVVKFGDLPAEKYEVVRSENTCCSVCFEAIGTGDEVRELSRCDHVFHRECLDTWIDSGRITCPLCRSMLLPPKTHLYRYAAPAAVDPPQTRADVTPSVAG</sequence>
<dbReference type="Pfam" id="PF13639">
    <property type="entry name" value="zf-RING_2"/>
    <property type="match status" value="1"/>
</dbReference>
<keyword evidence="5" id="KW-1133">Transmembrane helix</keyword>
<protein>
    <submittedName>
        <fullName evidence="7">OLC1v1028821C1</fullName>
    </submittedName>
</protein>
<proteinExistence type="predicted"/>
<dbReference type="EMBL" id="OX459119">
    <property type="protein sequence ID" value="CAI9093341.1"/>
    <property type="molecule type" value="Genomic_DNA"/>
</dbReference>
<keyword evidence="3" id="KW-0862">Zinc</keyword>
<dbReference type="GO" id="GO:0061630">
    <property type="term" value="F:ubiquitin protein ligase activity"/>
    <property type="evidence" value="ECO:0007669"/>
    <property type="project" value="TreeGrafter"/>
</dbReference>
<dbReference type="SMART" id="SM00744">
    <property type="entry name" value="RINGv"/>
    <property type="match status" value="1"/>
</dbReference>
<name>A0AAV1CCL4_OLDCO</name>
<keyword evidence="8" id="KW-1185">Reference proteome</keyword>
<gene>
    <name evidence="7" type="ORF">OLC1_LOCUS4779</name>
</gene>
<keyword evidence="2 4" id="KW-0863">Zinc-finger</keyword>